<dbReference type="Proteomes" id="UP000001213">
    <property type="component" value="Chromosome"/>
</dbReference>
<dbReference type="Pfam" id="PF00069">
    <property type="entry name" value="Pkinase"/>
    <property type="match status" value="1"/>
</dbReference>
<dbReference type="InterPro" id="IPR008271">
    <property type="entry name" value="Ser/Thr_kinase_AS"/>
</dbReference>
<reference evidence="8 9" key="2">
    <citation type="journal article" date="2011" name="Stand. Genomic Sci.">
        <title>Complete genome sequence of Tsukamurella paurometabola type strain (no. 33).</title>
        <authorList>
            <person name="Munk A.C."/>
            <person name="Lapidus A."/>
            <person name="Lucas S."/>
            <person name="Nolan M."/>
            <person name="Tice H."/>
            <person name="Cheng J.F."/>
            <person name="Del Rio T.G."/>
            <person name="Goodwin L."/>
            <person name="Pitluck S."/>
            <person name="Liolios K."/>
            <person name="Huntemann M."/>
            <person name="Ivanova N."/>
            <person name="Mavromatis K."/>
            <person name="Mikhailova N."/>
            <person name="Pati A."/>
            <person name="Chen A."/>
            <person name="Palaniappan K."/>
            <person name="Tapia R."/>
            <person name="Han C."/>
            <person name="Land M."/>
            <person name="Hauser L."/>
            <person name="Chang Y.J."/>
            <person name="Jeffries C.D."/>
            <person name="Brettin T."/>
            <person name="Yasawong M."/>
            <person name="Brambilla E.M."/>
            <person name="Rohde M."/>
            <person name="Sikorski J."/>
            <person name="Goker M."/>
            <person name="Detter J.C."/>
            <person name="Woyke T."/>
            <person name="Bristow J."/>
            <person name="Eisen J.A."/>
            <person name="Markowitz V."/>
            <person name="Hugenholtz P."/>
            <person name="Kyrpides N.C."/>
            <person name="Klenk H.P."/>
        </authorList>
    </citation>
    <scope>NUCLEOTIDE SEQUENCE [LARGE SCALE GENOMIC DNA]</scope>
    <source>
        <strain evidence="9">ATCC 8368 / DSM 20162 / CCUG 35730 / CIP 100753 / JCM 10117 / KCTC 9821 / NBRC 16120 / NCIMB 702349 / NCTC 13040</strain>
    </source>
</reference>
<dbReference type="eggNOG" id="COG0515">
    <property type="taxonomic scope" value="Bacteria"/>
</dbReference>
<dbReference type="AlphaFoldDB" id="D5UY67"/>
<evidence type="ECO:0000313" key="8">
    <source>
        <dbReference type="EMBL" id="ADG78174.1"/>
    </source>
</evidence>
<dbReference type="EC" id="2.7.11.1" evidence="1"/>
<dbReference type="Gene3D" id="3.30.200.20">
    <property type="entry name" value="Phosphorylase Kinase, domain 1"/>
    <property type="match status" value="1"/>
</dbReference>
<dbReference type="EMBL" id="CP001966">
    <property type="protein sequence ID" value="ADG78174.1"/>
    <property type="molecule type" value="Genomic_DNA"/>
</dbReference>
<dbReference type="STRING" id="521096.Tpau_1553"/>
<evidence type="ECO:0000313" key="9">
    <source>
        <dbReference type="Proteomes" id="UP000001213"/>
    </source>
</evidence>
<keyword evidence="2 8" id="KW-0723">Serine/threonine-protein kinase</keyword>
<feature type="domain" description="Protein kinase" evidence="7">
    <location>
        <begin position="17"/>
        <end position="285"/>
    </location>
</feature>
<gene>
    <name evidence="8" type="ordered locus">Tpau_1553</name>
</gene>
<evidence type="ECO:0000256" key="2">
    <source>
        <dbReference type="ARBA" id="ARBA00022527"/>
    </source>
</evidence>
<evidence type="ECO:0000256" key="4">
    <source>
        <dbReference type="ARBA" id="ARBA00022741"/>
    </source>
</evidence>
<name>D5UY67_TSUPD</name>
<dbReference type="PROSITE" id="PS00108">
    <property type="entry name" value="PROTEIN_KINASE_ST"/>
    <property type="match status" value="1"/>
</dbReference>
<keyword evidence="6" id="KW-0067">ATP-binding</keyword>
<dbReference type="SMART" id="SM00220">
    <property type="entry name" value="S_TKc"/>
    <property type="match status" value="1"/>
</dbReference>
<keyword evidence="3" id="KW-0808">Transferase</keyword>
<proteinExistence type="predicted"/>
<accession>D5UY67</accession>
<dbReference type="PANTHER" id="PTHR43289">
    <property type="entry name" value="MITOGEN-ACTIVATED PROTEIN KINASE KINASE KINASE 20-RELATED"/>
    <property type="match status" value="1"/>
</dbReference>
<organism evidence="8 9">
    <name type="scientific">Tsukamurella paurometabola (strain ATCC 8368 / DSM 20162 / CCUG 35730 / CIP 100753 / JCM 10117 / KCTC 9821 / NBRC 16120 / NCIMB 702349 / NCTC 13040)</name>
    <name type="common">Corynebacterium paurometabolum</name>
    <dbReference type="NCBI Taxonomy" id="521096"/>
    <lineage>
        <taxon>Bacteria</taxon>
        <taxon>Bacillati</taxon>
        <taxon>Actinomycetota</taxon>
        <taxon>Actinomycetes</taxon>
        <taxon>Mycobacteriales</taxon>
        <taxon>Tsukamurellaceae</taxon>
        <taxon>Tsukamurella</taxon>
    </lineage>
</organism>
<dbReference type="InterPro" id="IPR000719">
    <property type="entry name" value="Prot_kinase_dom"/>
</dbReference>
<keyword evidence="4" id="KW-0547">Nucleotide-binding</keyword>
<dbReference type="PANTHER" id="PTHR43289:SF6">
    <property type="entry name" value="SERINE_THREONINE-PROTEIN KINASE NEKL-3"/>
    <property type="match status" value="1"/>
</dbReference>
<dbReference type="HOGENOM" id="CLU_000288_63_44_11"/>
<dbReference type="Gene3D" id="1.10.510.10">
    <property type="entry name" value="Transferase(Phosphotransferase) domain 1"/>
    <property type="match status" value="1"/>
</dbReference>
<dbReference type="InterPro" id="IPR011009">
    <property type="entry name" value="Kinase-like_dom_sf"/>
</dbReference>
<dbReference type="PROSITE" id="PS50011">
    <property type="entry name" value="PROTEIN_KINASE_DOM"/>
    <property type="match status" value="1"/>
</dbReference>
<dbReference type="SUPFAM" id="SSF56112">
    <property type="entry name" value="Protein kinase-like (PK-like)"/>
    <property type="match status" value="1"/>
</dbReference>
<evidence type="ECO:0000256" key="6">
    <source>
        <dbReference type="ARBA" id="ARBA00022840"/>
    </source>
</evidence>
<dbReference type="CDD" id="cd14014">
    <property type="entry name" value="STKc_PknB_like"/>
    <property type="match status" value="1"/>
</dbReference>
<sequence length="299" mass="32066">MPILGDVLNPGDVLADHTLLRRLGEGGAAQVFLADHHGERVALKVGRITDGASAATMDREAEVGRRFRDPNVVPVLGRGRAEARRSGHVIGPPREWLALRYIDGSPAVRLVPRTGTEPDLPVITAIVIDIAAALDSAHRHGIVHRDVKPGNILVGHRDGRPTGFLTDFGLASVDPSAPPDRGSVDVSIGYAAPEALRGHPATAATDEYGFAATAFELLTGAPPFPRATRLATTFAHLHEAPPAPDQRRRWLPGSLTAVFAKALAKRPEDRYRTCGELAGILERTLRDVAPPVAGHRRRR</sequence>
<evidence type="ECO:0000256" key="1">
    <source>
        <dbReference type="ARBA" id="ARBA00012513"/>
    </source>
</evidence>
<evidence type="ECO:0000259" key="7">
    <source>
        <dbReference type="PROSITE" id="PS50011"/>
    </source>
</evidence>
<reference evidence="9" key="1">
    <citation type="submission" date="2010-03" db="EMBL/GenBank/DDBJ databases">
        <title>The complete chromosome of Tsukamurella paurometabola DSM 20162.</title>
        <authorList>
            <consortium name="US DOE Joint Genome Institute (JGI-PGF)"/>
            <person name="Lucas S."/>
            <person name="Copeland A."/>
            <person name="Lapidus A."/>
            <person name="Glavina del Rio T."/>
            <person name="Dalin E."/>
            <person name="Tice H."/>
            <person name="Bruce D."/>
            <person name="Goodwin L."/>
            <person name="Pitluck S."/>
            <person name="Kyrpides N."/>
            <person name="Mavromatis K."/>
            <person name="Ivanova N."/>
            <person name="Mikhailova N."/>
            <person name="Munk A.C."/>
            <person name="Brettin T."/>
            <person name="Detter J.C."/>
            <person name="Tapia R."/>
            <person name="Han C."/>
            <person name="Larimer F."/>
            <person name="Land M."/>
            <person name="Hauser L."/>
            <person name="Markowitz V."/>
            <person name="Cheng J.-F."/>
            <person name="Hugenholtz P."/>
            <person name="Woyke T."/>
            <person name="Wu D."/>
            <person name="Jando M."/>
            <person name="Brambilla E."/>
            <person name="Klenk H.-P."/>
            <person name="Eisen J.A."/>
        </authorList>
    </citation>
    <scope>NUCLEOTIDE SEQUENCE [LARGE SCALE GENOMIC DNA]</scope>
    <source>
        <strain evidence="9">ATCC 8368 / DSM 20162 / CCUG 35730 / CIP 100753 / JCM 10117 / KCTC 9821 / NBRC 16120 / NCIMB 702349 / NCTC 13040</strain>
    </source>
</reference>
<dbReference type="GO" id="GO:0005524">
    <property type="term" value="F:ATP binding"/>
    <property type="evidence" value="ECO:0007669"/>
    <property type="project" value="UniProtKB-KW"/>
</dbReference>
<evidence type="ECO:0000256" key="3">
    <source>
        <dbReference type="ARBA" id="ARBA00022679"/>
    </source>
</evidence>
<dbReference type="GO" id="GO:0004674">
    <property type="term" value="F:protein serine/threonine kinase activity"/>
    <property type="evidence" value="ECO:0007669"/>
    <property type="project" value="UniProtKB-KW"/>
</dbReference>
<protein>
    <recommendedName>
        <fullName evidence="1">non-specific serine/threonine protein kinase</fullName>
        <ecNumber evidence="1">2.7.11.1</ecNumber>
    </recommendedName>
</protein>
<keyword evidence="5 8" id="KW-0418">Kinase</keyword>
<evidence type="ECO:0000256" key="5">
    <source>
        <dbReference type="ARBA" id="ARBA00022777"/>
    </source>
</evidence>
<keyword evidence="9" id="KW-1185">Reference proteome</keyword>
<dbReference type="KEGG" id="tpr:Tpau_1553"/>